<proteinExistence type="predicted"/>
<dbReference type="SUPFAM" id="SSF103247">
    <property type="entry name" value="TT1751-like"/>
    <property type="match status" value="1"/>
</dbReference>
<dbReference type="InterPro" id="IPR035923">
    <property type="entry name" value="TT1751-like_sf"/>
</dbReference>
<evidence type="ECO:0000259" key="1">
    <source>
        <dbReference type="Pfam" id="PF03625"/>
    </source>
</evidence>
<evidence type="ECO:0000313" key="3">
    <source>
        <dbReference type="Proteomes" id="UP001225596"/>
    </source>
</evidence>
<dbReference type="Gene3D" id="3.30.310.70">
    <property type="entry name" value="TT1751-like domain"/>
    <property type="match status" value="1"/>
</dbReference>
<dbReference type="Proteomes" id="UP001225596">
    <property type="component" value="Unassembled WGS sequence"/>
</dbReference>
<accession>A0ABU1BVN1</accession>
<feature type="domain" description="DUF302" evidence="1">
    <location>
        <begin position="37"/>
        <end position="99"/>
    </location>
</feature>
<dbReference type="PANTHER" id="PTHR38342:SF1">
    <property type="entry name" value="SLR5037 PROTEIN"/>
    <property type="match status" value="1"/>
</dbReference>
<comment type="caution">
    <text evidence="2">The sequence shown here is derived from an EMBL/GenBank/DDBJ whole genome shotgun (WGS) entry which is preliminary data.</text>
</comment>
<dbReference type="EMBL" id="JAUYVH010000017">
    <property type="protein sequence ID" value="MDQ9172144.1"/>
    <property type="molecule type" value="Genomic_DNA"/>
</dbReference>
<dbReference type="InterPro" id="IPR016796">
    <property type="entry name" value="UCP021774"/>
</dbReference>
<keyword evidence="3" id="KW-1185">Reference proteome</keyword>
<dbReference type="Pfam" id="PF03625">
    <property type="entry name" value="DUF302"/>
    <property type="match status" value="1"/>
</dbReference>
<sequence>MTIEYGFGKIIDVPFSEAISRVTDALQQEGFGILSDIDVAAALKKKLSKEIPPYRILGACNPPLADRAISMEPSIGLLLPCNVVVREDDANQVHVEFMNTDAVLQLVGKPGIAELAGEVRQRLERVMSAL</sequence>
<dbReference type="CDD" id="cd14797">
    <property type="entry name" value="DUF302"/>
    <property type="match status" value="1"/>
</dbReference>
<protein>
    <submittedName>
        <fullName evidence="2">DUF302 domain-containing protein</fullName>
    </submittedName>
</protein>
<gene>
    <name evidence="2" type="ORF">Q8A64_17160</name>
</gene>
<dbReference type="PIRSF" id="PIRSF021774">
    <property type="entry name" value="UCP021774"/>
    <property type="match status" value="1"/>
</dbReference>
<dbReference type="PANTHER" id="PTHR38342">
    <property type="entry name" value="SLR5037 PROTEIN"/>
    <property type="match status" value="1"/>
</dbReference>
<organism evidence="2 3">
    <name type="scientific">Keguizhuia sedimenti</name>
    <dbReference type="NCBI Taxonomy" id="3064264"/>
    <lineage>
        <taxon>Bacteria</taxon>
        <taxon>Pseudomonadati</taxon>
        <taxon>Pseudomonadota</taxon>
        <taxon>Betaproteobacteria</taxon>
        <taxon>Burkholderiales</taxon>
        <taxon>Oxalobacteraceae</taxon>
        <taxon>Keguizhuia</taxon>
    </lineage>
</organism>
<name>A0ABU1BVN1_9BURK</name>
<dbReference type="RefSeq" id="WP_338438150.1">
    <property type="nucleotide sequence ID" value="NZ_JAUYVH010000017.1"/>
</dbReference>
<dbReference type="InterPro" id="IPR005180">
    <property type="entry name" value="DUF302"/>
</dbReference>
<evidence type="ECO:0000313" key="2">
    <source>
        <dbReference type="EMBL" id="MDQ9172144.1"/>
    </source>
</evidence>
<reference evidence="2 3" key="1">
    <citation type="submission" date="2023-08" db="EMBL/GenBank/DDBJ databases">
        <title>Oxalobacteraceae gen .nov., isolated from river sludge outside the plant.</title>
        <authorList>
            <person name="Zhao S.Y."/>
        </authorList>
    </citation>
    <scope>NUCLEOTIDE SEQUENCE [LARGE SCALE GENOMIC DNA]</scope>
    <source>
        <strain evidence="2 3">R-40</strain>
    </source>
</reference>